<evidence type="ECO:0000313" key="2">
    <source>
        <dbReference type="EMBL" id="MCQ5152008.1"/>
    </source>
</evidence>
<evidence type="ECO:0000313" key="3">
    <source>
        <dbReference type="Proteomes" id="UP001206236"/>
    </source>
</evidence>
<gene>
    <name evidence="2" type="ORF">NE632_01680</name>
</gene>
<proteinExistence type="predicted"/>
<dbReference type="InterPro" id="IPR041657">
    <property type="entry name" value="HTH_17"/>
</dbReference>
<organism evidence="2 3">
    <name type="scientific">Ruminococcus bicirculans</name>
    <name type="common">ex Wegman et al. 2014</name>
    <dbReference type="NCBI Taxonomy" id="1160721"/>
    <lineage>
        <taxon>Bacteria</taxon>
        <taxon>Bacillati</taxon>
        <taxon>Bacillota</taxon>
        <taxon>Clostridia</taxon>
        <taxon>Eubacteriales</taxon>
        <taxon>Oscillospiraceae</taxon>
        <taxon>Ruminococcus</taxon>
    </lineage>
</organism>
<evidence type="ECO:0000259" key="1">
    <source>
        <dbReference type="Pfam" id="PF12728"/>
    </source>
</evidence>
<feature type="domain" description="Helix-turn-helix" evidence="1">
    <location>
        <begin position="55"/>
        <end position="97"/>
    </location>
</feature>
<name>A0AAW5KMD0_9FIRM</name>
<comment type="caution">
    <text evidence="2">The sequence shown here is derived from an EMBL/GenBank/DDBJ whole genome shotgun (WGS) entry which is preliminary data.</text>
</comment>
<dbReference type="Proteomes" id="UP001206236">
    <property type="component" value="Unassembled WGS sequence"/>
</dbReference>
<dbReference type="AlphaFoldDB" id="A0AAW5KMD0"/>
<dbReference type="EMBL" id="JANGCN010000002">
    <property type="protein sequence ID" value="MCQ5152008.1"/>
    <property type="molecule type" value="Genomic_DNA"/>
</dbReference>
<sequence length="101" mass="11273">MEEIMTTNRKNELIAQLVNILSELIEANDSEHVSEVKSDAVEMLTVKECTEAVKGLSEHTVRKLIAQGKLPYLRAGDGVKGKMLINKADLLAYFKRQTADK</sequence>
<dbReference type="Pfam" id="PF12728">
    <property type="entry name" value="HTH_17"/>
    <property type="match status" value="1"/>
</dbReference>
<accession>A0AAW5KMD0</accession>
<reference evidence="2" key="1">
    <citation type="submission" date="2022-06" db="EMBL/GenBank/DDBJ databases">
        <title>Isolation of gut microbiota from human fecal samples.</title>
        <authorList>
            <person name="Pamer E.G."/>
            <person name="Barat B."/>
            <person name="Waligurski E."/>
            <person name="Medina S."/>
            <person name="Paddock L."/>
            <person name="Mostad J."/>
        </authorList>
    </citation>
    <scope>NUCLEOTIDE SEQUENCE</scope>
    <source>
        <strain evidence="2">DFI.5.57</strain>
    </source>
</reference>
<protein>
    <submittedName>
        <fullName evidence="2">Helix-turn-helix domain-containing protein</fullName>
    </submittedName>
</protein>
<dbReference type="RefSeq" id="WP_256321477.1">
    <property type="nucleotide sequence ID" value="NZ_JANGCN010000002.1"/>
</dbReference>